<evidence type="ECO:0000313" key="1">
    <source>
        <dbReference type="EMBL" id="MBW4543658.1"/>
    </source>
</evidence>
<gene>
    <name evidence="1" type="ORF">KME25_04295</name>
</gene>
<dbReference type="EMBL" id="JAHHIF010000004">
    <property type="protein sequence ID" value="MBW4543658.1"/>
    <property type="molecule type" value="Genomic_DNA"/>
</dbReference>
<reference evidence="1" key="2">
    <citation type="journal article" date="2022" name="Microbiol. Resour. Announc.">
        <title>Metagenome Sequencing to Explore Phylogenomics of Terrestrial Cyanobacteria.</title>
        <authorList>
            <person name="Ward R.D."/>
            <person name="Stajich J.E."/>
            <person name="Johansen J.R."/>
            <person name="Huntemann M."/>
            <person name="Clum A."/>
            <person name="Foster B."/>
            <person name="Foster B."/>
            <person name="Roux S."/>
            <person name="Palaniappan K."/>
            <person name="Varghese N."/>
            <person name="Mukherjee S."/>
            <person name="Reddy T.B.K."/>
            <person name="Daum C."/>
            <person name="Copeland A."/>
            <person name="Chen I.A."/>
            <person name="Ivanova N.N."/>
            <person name="Kyrpides N.C."/>
            <person name="Shapiro N."/>
            <person name="Eloe-Fadrosh E.A."/>
            <person name="Pietrasiak N."/>
        </authorList>
    </citation>
    <scope>NUCLEOTIDE SEQUENCE</scope>
    <source>
        <strain evidence="1">CPER-KK1</strain>
    </source>
</reference>
<organism evidence="1 2">
    <name type="scientific">Symplocastrum torsivum CPER-KK1</name>
    <dbReference type="NCBI Taxonomy" id="450513"/>
    <lineage>
        <taxon>Bacteria</taxon>
        <taxon>Bacillati</taxon>
        <taxon>Cyanobacteriota</taxon>
        <taxon>Cyanophyceae</taxon>
        <taxon>Oscillatoriophycideae</taxon>
        <taxon>Oscillatoriales</taxon>
        <taxon>Microcoleaceae</taxon>
        <taxon>Symplocastrum</taxon>
    </lineage>
</organism>
<dbReference type="AlphaFoldDB" id="A0A951U7X6"/>
<protein>
    <submittedName>
        <fullName evidence="1">Uncharacterized protein</fullName>
    </submittedName>
</protein>
<reference evidence="1" key="1">
    <citation type="submission" date="2021-05" db="EMBL/GenBank/DDBJ databases">
        <authorList>
            <person name="Pietrasiak N."/>
            <person name="Ward R."/>
            <person name="Stajich J.E."/>
            <person name="Kurbessoian T."/>
        </authorList>
    </citation>
    <scope>NUCLEOTIDE SEQUENCE</scope>
    <source>
        <strain evidence="1">CPER-KK1</strain>
    </source>
</reference>
<sequence>MNPPAIPAVKVGISRLTMSEAKAIAYEVLQLPSALEVKDYIAAWLSQRTREHQG</sequence>
<proteinExistence type="predicted"/>
<accession>A0A951U7X6</accession>
<evidence type="ECO:0000313" key="2">
    <source>
        <dbReference type="Proteomes" id="UP000753908"/>
    </source>
</evidence>
<comment type="caution">
    <text evidence="1">The sequence shown here is derived from an EMBL/GenBank/DDBJ whole genome shotgun (WGS) entry which is preliminary data.</text>
</comment>
<dbReference type="Proteomes" id="UP000753908">
    <property type="component" value="Unassembled WGS sequence"/>
</dbReference>
<name>A0A951U7X6_9CYAN</name>